<dbReference type="GO" id="GO:0000139">
    <property type="term" value="C:Golgi membrane"/>
    <property type="evidence" value="ECO:0007669"/>
    <property type="project" value="TreeGrafter"/>
</dbReference>
<keyword evidence="8" id="KW-0812">Transmembrane</keyword>
<dbReference type="InterPro" id="IPR002884">
    <property type="entry name" value="P_dom"/>
</dbReference>
<dbReference type="SUPFAM" id="SSF54897">
    <property type="entry name" value="Protease propeptides/inhibitors"/>
    <property type="match status" value="1"/>
</dbReference>
<accession>A0A8D2PM04</accession>
<name>A0A8D2PM04_ZOSLA</name>
<dbReference type="Gene3D" id="2.10.220.10">
    <property type="entry name" value="Hormone Receptor, Insulin-like Growth Factor Receptor 1, Chain A, domain 2"/>
    <property type="match status" value="1"/>
</dbReference>
<dbReference type="InterPro" id="IPR038466">
    <property type="entry name" value="S8_pro-domain_sf"/>
</dbReference>
<dbReference type="Pfam" id="PF01483">
    <property type="entry name" value="P_proprotein"/>
    <property type="match status" value="1"/>
</dbReference>
<evidence type="ECO:0000256" key="1">
    <source>
        <dbReference type="ARBA" id="ARBA00022670"/>
    </source>
</evidence>
<dbReference type="CDD" id="cd00064">
    <property type="entry name" value="FU"/>
    <property type="match status" value="1"/>
</dbReference>
<evidence type="ECO:0000259" key="9">
    <source>
        <dbReference type="PROSITE" id="PS51829"/>
    </source>
</evidence>
<dbReference type="InterPro" id="IPR000209">
    <property type="entry name" value="Peptidase_S8/S53_dom"/>
</dbReference>
<evidence type="ECO:0000256" key="7">
    <source>
        <dbReference type="PROSITE-ProRule" id="PRU01240"/>
    </source>
</evidence>
<dbReference type="GO" id="GO:0005802">
    <property type="term" value="C:trans-Golgi network"/>
    <property type="evidence" value="ECO:0007669"/>
    <property type="project" value="TreeGrafter"/>
</dbReference>
<dbReference type="Pfam" id="PF16470">
    <property type="entry name" value="S8_pro-domain"/>
    <property type="match status" value="1"/>
</dbReference>
<dbReference type="GO" id="GO:0016486">
    <property type="term" value="P:peptide hormone processing"/>
    <property type="evidence" value="ECO:0007669"/>
    <property type="project" value="TreeGrafter"/>
</dbReference>
<dbReference type="AlphaFoldDB" id="A0A8D2PM04"/>
<dbReference type="Gene3D" id="3.30.70.850">
    <property type="entry name" value="Peptidase S8, pro-domain"/>
    <property type="match status" value="1"/>
</dbReference>
<keyword evidence="1" id="KW-0645">Protease</keyword>
<keyword evidence="11" id="KW-1185">Reference proteome</keyword>
<dbReference type="PROSITE" id="PS00138">
    <property type="entry name" value="SUBTILASE_SER"/>
    <property type="match status" value="1"/>
</dbReference>
<dbReference type="InterPro" id="IPR008979">
    <property type="entry name" value="Galactose-bd-like_sf"/>
</dbReference>
<comment type="caution">
    <text evidence="7">Lacks conserved residue(s) required for the propagation of feature annotation.</text>
</comment>
<dbReference type="InterPro" id="IPR032815">
    <property type="entry name" value="S8_pro-domain"/>
</dbReference>
<dbReference type="Proteomes" id="UP000694401">
    <property type="component" value="Unassembled WGS sequence"/>
</dbReference>
<dbReference type="SUPFAM" id="SSF57184">
    <property type="entry name" value="Growth factor receptor domain"/>
    <property type="match status" value="1"/>
</dbReference>
<dbReference type="InterPro" id="IPR009030">
    <property type="entry name" value="Growth_fac_rcpt_cys_sf"/>
</dbReference>
<dbReference type="FunFam" id="2.60.120.260:FF:000034">
    <property type="entry name" value="furin isoform X2"/>
    <property type="match status" value="1"/>
</dbReference>
<dbReference type="Ensembl" id="ENSZLMT00000016701.1">
    <property type="protein sequence ID" value="ENSZLMP00000016253.1"/>
    <property type="gene ID" value="ENSZLMG00000011263.1"/>
</dbReference>
<dbReference type="InterPro" id="IPR015500">
    <property type="entry name" value="Peptidase_S8_subtilisin-rel"/>
</dbReference>
<evidence type="ECO:0000256" key="6">
    <source>
        <dbReference type="ARBA" id="ARBA00023145"/>
    </source>
</evidence>
<dbReference type="GO" id="GO:0004252">
    <property type="term" value="F:serine-type endopeptidase activity"/>
    <property type="evidence" value="ECO:0007669"/>
    <property type="project" value="InterPro"/>
</dbReference>
<dbReference type="CDD" id="cd04059">
    <property type="entry name" value="Peptidases_S8_Protein_convertases_Kexins_Furin-like"/>
    <property type="match status" value="1"/>
</dbReference>
<reference evidence="10" key="1">
    <citation type="submission" date="2025-08" db="UniProtKB">
        <authorList>
            <consortium name="Ensembl"/>
        </authorList>
    </citation>
    <scope>IDENTIFICATION</scope>
</reference>
<keyword evidence="5" id="KW-0720">Serine protease</keyword>
<keyword evidence="2" id="KW-0165">Cleavage on pair of basic residues</keyword>
<dbReference type="PROSITE" id="PS51892">
    <property type="entry name" value="SUBTILASE"/>
    <property type="match status" value="1"/>
</dbReference>
<evidence type="ECO:0000256" key="8">
    <source>
        <dbReference type="SAM" id="Phobius"/>
    </source>
</evidence>
<dbReference type="PANTHER" id="PTHR42884:SF16">
    <property type="entry name" value="PROPROTEIN CONVERTASE SUBTILISIN_KEXIN TYPE 4"/>
    <property type="match status" value="1"/>
</dbReference>
<proteinExistence type="inferred from homology"/>
<comment type="similarity">
    <text evidence="7">Belongs to the peptidase S8 family.</text>
</comment>
<protein>
    <submittedName>
        <fullName evidence="10">Proprotein convertase subtilisin/kexin type 4</fullName>
    </submittedName>
</protein>
<sequence>SRGQGHLPLGQPFYHFRHRGTRQRALSRHWGWHMRLSRDPQVLWFEQQTVKRRSRRGAGVVPTDPWFPKQWYMNNDVHPDLNILTAWSRGYTGLGVVLTVLDDGLEKDHPDLAANYDHPVPAVPDAHPVPSPEHRVPPRVRVTLSLDTSRDGDSKPPWTAPFRVRMLDGSIMDIVEAQALSLQPQHIHIYSASWGPEDDGRTVDGPGVLAAAAFHRGVVQGRGGLGSIFIWASGNGGINYDNCNCDGYTNSIYTVSVGSVLGDGQRPRYSEHCPAILTTTYSSRTTSPVQIVTTDLHHRCTDKHTGTSASAPLAAGMVALALQANPALTWRDLQHLIIRASKPAHLQAEDWAENGVGRWVSHYYGYGLLDAGLLVQAATTWTGTRPQEKCSVQAVQVPRDIGSRLTISTDVSSCSQSIRSLEHVQVQLSLSYSRRGDLVVALRSPMGTTSTLVTVRPYDTSQEGYKDWTFMSTHFWDENPKGVWTLQLENKGDDQNTGQLSSFILHLHGTDEDMPARRSAATATDECLRRDQQGACQDCGSSLYIHHGSCLSYCPPRYYGRARNATPRDTAHVCASCHPSCYTCQGASATNCTSCPSGRTFEAVTYTCHPGGLRWYLVLVTVVACGSLVLAGMLFPTYRAALSAGRAAPCCPQARRTE</sequence>
<dbReference type="SUPFAM" id="SSF52743">
    <property type="entry name" value="Subtilisin-like"/>
    <property type="match status" value="1"/>
</dbReference>
<dbReference type="Gene3D" id="2.60.120.260">
    <property type="entry name" value="Galactose-binding domain-like"/>
    <property type="match status" value="1"/>
</dbReference>
<keyword evidence="4" id="KW-0378">Hydrolase</keyword>
<feature type="domain" description="P/Homo B" evidence="9">
    <location>
        <begin position="384"/>
        <end position="513"/>
    </location>
</feature>
<keyword evidence="6" id="KW-0865">Zymogen</keyword>
<keyword evidence="3" id="KW-0732">Signal</keyword>
<dbReference type="SMART" id="SM00261">
    <property type="entry name" value="FU"/>
    <property type="match status" value="1"/>
</dbReference>
<dbReference type="SUPFAM" id="SSF49785">
    <property type="entry name" value="Galactose-binding domain-like"/>
    <property type="match status" value="1"/>
</dbReference>
<dbReference type="PROSITE" id="PS51829">
    <property type="entry name" value="P_HOMO_B"/>
    <property type="match status" value="1"/>
</dbReference>
<keyword evidence="8" id="KW-1133">Transmembrane helix</keyword>
<feature type="transmembrane region" description="Helical" evidence="8">
    <location>
        <begin position="615"/>
        <end position="636"/>
    </location>
</feature>
<evidence type="ECO:0000256" key="5">
    <source>
        <dbReference type="ARBA" id="ARBA00022825"/>
    </source>
</evidence>
<evidence type="ECO:0000256" key="3">
    <source>
        <dbReference type="ARBA" id="ARBA00022729"/>
    </source>
</evidence>
<dbReference type="PANTHER" id="PTHR42884">
    <property type="entry name" value="PROPROTEIN CONVERTASE SUBTILISIN/KEXIN-RELATED"/>
    <property type="match status" value="1"/>
</dbReference>
<keyword evidence="8" id="KW-0472">Membrane</keyword>
<dbReference type="InterPro" id="IPR036852">
    <property type="entry name" value="Peptidase_S8/S53_dom_sf"/>
</dbReference>
<evidence type="ECO:0000256" key="4">
    <source>
        <dbReference type="ARBA" id="ARBA00022801"/>
    </source>
</evidence>
<dbReference type="PRINTS" id="PR00723">
    <property type="entry name" value="SUBTILISIN"/>
</dbReference>
<dbReference type="Gene3D" id="3.40.50.200">
    <property type="entry name" value="Peptidase S8/S53 domain"/>
    <property type="match status" value="2"/>
</dbReference>
<reference evidence="10" key="2">
    <citation type="submission" date="2025-09" db="UniProtKB">
        <authorList>
            <consortium name="Ensembl"/>
        </authorList>
    </citation>
    <scope>IDENTIFICATION</scope>
</reference>
<dbReference type="Pfam" id="PF00082">
    <property type="entry name" value="Peptidase_S8"/>
    <property type="match status" value="1"/>
</dbReference>
<evidence type="ECO:0000256" key="2">
    <source>
        <dbReference type="ARBA" id="ARBA00022685"/>
    </source>
</evidence>
<organism evidence="10 11">
    <name type="scientific">Zosterops lateralis melanops</name>
    <dbReference type="NCBI Taxonomy" id="1220523"/>
    <lineage>
        <taxon>Eukaryota</taxon>
        <taxon>Metazoa</taxon>
        <taxon>Chordata</taxon>
        <taxon>Craniata</taxon>
        <taxon>Vertebrata</taxon>
        <taxon>Euteleostomi</taxon>
        <taxon>Archelosauria</taxon>
        <taxon>Archosauria</taxon>
        <taxon>Dinosauria</taxon>
        <taxon>Saurischia</taxon>
        <taxon>Theropoda</taxon>
        <taxon>Coelurosauria</taxon>
        <taxon>Aves</taxon>
        <taxon>Neognathae</taxon>
        <taxon>Neoaves</taxon>
        <taxon>Telluraves</taxon>
        <taxon>Australaves</taxon>
        <taxon>Passeriformes</taxon>
        <taxon>Sylvioidea</taxon>
        <taxon>Zosteropidae</taxon>
        <taxon>Zosterops</taxon>
    </lineage>
</organism>
<dbReference type="InterPro" id="IPR006212">
    <property type="entry name" value="Furin_repeat"/>
</dbReference>
<dbReference type="InterPro" id="IPR034182">
    <property type="entry name" value="Kexin/furin"/>
</dbReference>
<evidence type="ECO:0000313" key="10">
    <source>
        <dbReference type="Ensembl" id="ENSZLMP00000016253.1"/>
    </source>
</evidence>
<dbReference type="InterPro" id="IPR023828">
    <property type="entry name" value="Peptidase_S8_Ser-AS"/>
</dbReference>
<evidence type="ECO:0000313" key="11">
    <source>
        <dbReference type="Proteomes" id="UP000694401"/>
    </source>
</evidence>